<evidence type="ECO:0000256" key="5">
    <source>
        <dbReference type="ARBA" id="ARBA00012643"/>
    </source>
</evidence>
<evidence type="ECO:0000256" key="1">
    <source>
        <dbReference type="ARBA" id="ARBA00000815"/>
    </source>
</evidence>
<dbReference type="GO" id="GO:0005737">
    <property type="term" value="C:cytoplasm"/>
    <property type="evidence" value="ECO:0007669"/>
    <property type="project" value="UniProtKB-SubCell"/>
</dbReference>
<dbReference type="EMBL" id="LAZR01036349">
    <property type="protein sequence ID" value="KKL25082.1"/>
    <property type="molecule type" value="Genomic_DNA"/>
</dbReference>
<comment type="similarity">
    <text evidence="4">Belongs to the SurE nucleotidase family.</text>
</comment>
<evidence type="ECO:0000256" key="8">
    <source>
        <dbReference type="ARBA" id="ARBA00022741"/>
    </source>
</evidence>
<dbReference type="GO" id="GO:0046872">
    <property type="term" value="F:metal ion binding"/>
    <property type="evidence" value="ECO:0007669"/>
    <property type="project" value="UniProtKB-KW"/>
</dbReference>
<evidence type="ECO:0000256" key="3">
    <source>
        <dbReference type="ARBA" id="ARBA00004496"/>
    </source>
</evidence>
<comment type="cofactor">
    <cofactor evidence="2">
        <name>Mg(2+)</name>
        <dbReference type="ChEBI" id="CHEBI:18420"/>
    </cofactor>
</comment>
<dbReference type="GO" id="GO:0000166">
    <property type="term" value="F:nucleotide binding"/>
    <property type="evidence" value="ECO:0007669"/>
    <property type="project" value="UniProtKB-KW"/>
</dbReference>
<evidence type="ECO:0000256" key="2">
    <source>
        <dbReference type="ARBA" id="ARBA00001946"/>
    </source>
</evidence>
<evidence type="ECO:0000256" key="4">
    <source>
        <dbReference type="ARBA" id="ARBA00011062"/>
    </source>
</evidence>
<dbReference type="InterPro" id="IPR036523">
    <property type="entry name" value="SurE-like_sf"/>
</dbReference>
<name>A0A0F9CF72_9ZZZZ</name>
<accession>A0A0F9CF72</accession>
<dbReference type="EC" id="3.1.3.5" evidence="5"/>
<dbReference type="Gene3D" id="3.40.1210.10">
    <property type="entry name" value="Survival protein SurE-like phosphatase/nucleotidase"/>
    <property type="match status" value="1"/>
</dbReference>
<keyword evidence="7" id="KW-0479">Metal-binding</keyword>
<dbReference type="GO" id="GO:0008253">
    <property type="term" value="F:5'-nucleotidase activity"/>
    <property type="evidence" value="ECO:0007669"/>
    <property type="project" value="UniProtKB-EC"/>
</dbReference>
<reference evidence="11" key="1">
    <citation type="journal article" date="2015" name="Nature">
        <title>Complex archaea that bridge the gap between prokaryotes and eukaryotes.</title>
        <authorList>
            <person name="Spang A."/>
            <person name="Saw J.H."/>
            <person name="Jorgensen S.L."/>
            <person name="Zaremba-Niedzwiedzka K."/>
            <person name="Martijn J."/>
            <person name="Lind A.E."/>
            <person name="van Eijk R."/>
            <person name="Schleper C."/>
            <person name="Guy L."/>
            <person name="Ettema T.J."/>
        </authorList>
    </citation>
    <scope>NUCLEOTIDE SEQUENCE</scope>
</reference>
<dbReference type="Pfam" id="PF01975">
    <property type="entry name" value="SurE"/>
    <property type="match status" value="1"/>
</dbReference>
<evidence type="ECO:0000259" key="10">
    <source>
        <dbReference type="Pfam" id="PF01975"/>
    </source>
</evidence>
<dbReference type="InterPro" id="IPR030048">
    <property type="entry name" value="SurE"/>
</dbReference>
<dbReference type="HAMAP" id="MF_00060">
    <property type="entry name" value="SurE"/>
    <property type="match status" value="1"/>
</dbReference>
<dbReference type="NCBIfam" id="NF001492">
    <property type="entry name" value="PRK00346.2-2"/>
    <property type="match status" value="1"/>
</dbReference>
<evidence type="ECO:0000256" key="7">
    <source>
        <dbReference type="ARBA" id="ARBA00022723"/>
    </source>
</evidence>
<keyword evidence="9" id="KW-0378">Hydrolase</keyword>
<dbReference type="PANTHER" id="PTHR30457">
    <property type="entry name" value="5'-NUCLEOTIDASE SURE"/>
    <property type="match status" value="1"/>
</dbReference>
<dbReference type="NCBIfam" id="TIGR00087">
    <property type="entry name" value="surE"/>
    <property type="match status" value="1"/>
</dbReference>
<evidence type="ECO:0000313" key="11">
    <source>
        <dbReference type="EMBL" id="KKL25082.1"/>
    </source>
</evidence>
<dbReference type="SUPFAM" id="SSF64167">
    <property type="entry name" value="SurE-like"/>
    <property type="match status" value="1"/>
</dbReference>
<keyword evidence="8" id="KW-0547">Nucleotide-binding</keyword>
<dbReference type="AlphaFoldDB" id="A0A0F9CF72"/>
<gene>
    <name evidence="11" type="ORF">LCGC14_2408880</name>
</gene>
<feature type="domain" description="Survival protein SurE-like phosphatase/nucleotidase" evidence="10">
    <location>
        <begin position="3"/>
        <end position="185"/>
    </location>
</feature>
<evidence type="ECO:0000256" key="9">
    <source>
        <dbReference type="ARBA" id="ARBA00022801"/>
    </source>
</evidence>
<sequence length="260" mass="28571">MNILLTNDDGIYAVGLQALYKRLAKRHFVTVVAPEGERSAVSHAITLHEPLRAKMIEVNGGFKGHAVNGTPADCIKLGIRELLDAKPDMVISGINPGANTGMNINYSGTVSAAREAGLWGIPAIAVSRQRCDLQQYDDVAIFIEALADHVFEKGLPNGTILNVNFPGIPVSKTSGVRISRQETAHFPEYFEKRVDPRNGVYYWQGCDSLTAFENPDSDRAAICQNFISITPIKCDMTDYNTIESLKKWHIEKGKKVRSGP</sequence>
<dbReference type="NCBIfam" id="NF001490">
    <property type="entry name" value="PRK00346.1-4"/>
    <property type="match status" value="1"/>
</dbReference>
<dbReference type="PANTHER" id="PTHR30457:SF0">
    <property type="entry name" value="PHOSPHATASE, PUTATIVE (AFU_ORTHOLOGUE AFUA_4G01070)-RELATED"/>
    <property type="match status" value="1"/>
</dbReference>
<proteinExistence type="inferred from homology"/>
<dbReference type="FunFam" id="3.40.1210.10:FF:000001">
    <property type="entry name" value="5'/3'-nucleotidase SurE"/>
    <property type="match status" value="1"/>
</dbReference>
<comment type="caution">
    <text evidence="11">The sequence shown here is derived from an EMBL/GenBank/DDBJ whole genome shotgun (WGS) entry which is preliminary data.</text>
</comment>
<comment type="subcellular location">
    <subcellularLocation>
        <location evidence="3">Cytoplasm</location>
    </subcellularLocation>
</comment>
<keyword evidence="6" id="KW-0963">Cytoplasm</keyword>
<protein>
    <recommendedName>
        <fullName evidence="5">5'-nucleotidase</fullName>
        <ecNumber evidence="5">3.1.3.5</ecNumber>
    </recommendedName>
</protein>
<evidence type="ECO:0000256" key="6">
    <source>
        <dbReference type="ARBA" id="ARBA00022490"/>
    </source>
</evidence>
<dbReference type="InterPro" id="IPR002828">
    <property type="entry name" value="SurE-like_Pase/nucleotidase"/>
</dbReference>
<comment type="catalytic activity">
    <reaction evidence="1">
        <text>a ribonucleoside 5'-phosphate + H2O = a ribonucleoside + phosphate</text>
        <dbReference type="Rhea" id="RHEA:12484"/>
        <dbReference type="ChEBI" id="CHEBI:15377"/>
        <dbReference type="ChEBI" id="CHEBI:18254"/>
        <dbReference type="ChEBI" id="CHEBI:43474"/>
        <dbReference type="ChEBI" id="CHEBI:58043"/>
        <dbReference type="EC" id="3.1.3.5"/>
    </reaction>
</comment>
<organism evidence="11">
    <name type="scientific">marine sediment metagenome</name>
    <dbReference type="NCBI Taxonomy" id="412755"/>
    <lineage>
        <taxon>unclassified sequences</taxon>
        <taxon>metagenomes</taxon>
        <taxon>ecological metagenomes</taxon>
    </lineage>
</organism>